<dbReference type="Proteomes" id="UP001139494">
    <property type="component" value="Unassembled WGS sequence"/>
</dbReference>
<comment type="caution">
    <text evidence="2">The sequence shown here is derived from an EMBL/GenBank/DDBJ whole genome shotgun (WGS) entry which is preliminary data.</text>
</comment>
<dbReference type="Pfam" id="PF02515">
    <property type="entry name" value="CoA_transf_3"/>
    <property type="match status" value="1"/>
</dbReference>
<dbReference type="AlphaFoldDB" id="A0A9R1D6F6"/>
<reference evidence="2" key="1">
    <citation type="journal article" date="2023" name="Front. Microbiol.">
        <title>Genomic-based phylogenetic and metabolic analyses of the genus Natronomonas, and description of Natronomonas aquatica sp. nov.</title>
        <authorList>
            <person name="Garcia-Roldan A."/>
            <person name="Duran-Viseras A."/>
            <person name="de la Haba R.R."/>
            <person name="Corral P."/>
            <person name="Sanchez-Porro C."/>
            <person name="Ventosa A."/>
        </authorList>
    </citation>
    <scope>NUCLEOTIDE SEQUENCE</scope>
    <source>
        <strain evidence="2">F2-12</strain>
    </source>
</reference>
<dbReference type="SUPFAM" id="SSF89796">
    <property type="entry name" value="CoA-transferase family III (CaiB/BaiF)"/>
    <property type="match status" value="1"/>
</dbReference>
<dbReference type="Gene3D" id="3.40.50.10540">
    <property type="entry name" value="Crotonobetainyl-coa:carnitine coa-transferase, domain 1"/>
    <property type="match status" value="1"/>
</dbReference>
<proteinExistence type="predicted"/>
<organism evidence="2 3">
    <name type="scientific">Natronomonas aquatica</name>
    <dbReference type="NCBI Taxonomy" id="2841590"/>
    <lineage>
        <taxon>Archaea</taxon>
        <taxon>Methanobacteriati</taxon>
        <taxon>Methanobacteriota</taxon>
        <taxon>Stenosarchaea group</taxon>
        <taxon>Halobacteria</taxon>
        <taxon>Halobacteriales</taxon>
        <taxon>Natronomonadaceae</taxon>
        <taxon>Natronomonas</taxon>
    </lineage>
</organism>
<dbReference type="InterPro" id="IPR044855">
    <property type="entry name" value="CoA-Trfase_III_dom3_sf"/>
</dbReference>
<dbReference type="Gene3D" id="3.30.1540.10">
    <property type="entry name" value="formyl-coa transferase, domain 3"/>
    <property type="match status" value="1"/>
</dbReference>
<dbReference type="InterPro" id="IPR023606">
    <property type="entry name" value="CoA-Trfase_III_dom_1_sf"/>
</dbReference>
<dbReference type="InterPro" id="IPR003673">
    <property type="entry name" value="CoA-Trfase_fam_III"/>
</dbReference>
<dbReference type="EMBL" id="JAHLKM010000007">
    <property type="protein sequence ID" value="MCQ4333358.1"/>
    <property type="molecule type" value="Genomic_DNA"/>
</dbReference>
<evidence type="ECO:0000313" key="3">
    <source>
        <dbReference type="Proteomes" id="UP001139494"/>
    </source>
</evidence>
<accession>A0A9R1D6F6</accession>
<dbReference type="PANTHER" id="PTHR48207">
    <property type="entry name" value="SUCCINATE--HYDROXYMETHYLGLUTARATE COA-TRANSFERASE"/>
    <property type="match status" value="1"/>
</dbReference>
<evidence type="ECO:0000256" key="1">
    <source>
        <dbReference type="ARBA" id="ARBA00022679"/>
    </source>
</evidence>
<gene>
    <name evidence="2" type="ORF">KM295_07670</name>
</gene>
<keyword evidence="1 2" id="KW-0808">Transferase</keyword>
<dbReference type="RefSeq" id="WP_256029381.1">
    <property type="nucleotide sequence ID" value="NZ_JAHLKM010000007.1"/>
</dbReference>
<dbReference type="InterPro" id="IPR050483">
    <property type="entry name" value="CoA-transferase_III_domain"/>
</dbReference>
<keyword evidence="3" id="KW-1185">Reference proteome</keyword>
<protein>
    <submittedName>
        <fullName evidence="2">CoA transferase</fullName>
    </submittedName>
</protein>
<sequence length="398" mass="44048">MTQGSLEHVTVIDFSRFRAGPWCTNILGELGAEVIKVERPGVGDAERHSFPEQGGMGVSFIPRNRNKKSVTIDMKTDEGRQLVEDLIAEADVLVENFSLGVLERLGLGYEYLSEEVNPGLIYASVKGYGEKGPYKDRKGVDLVMQAEGGLMSVTGTEDGEVVKVGQAIGDIGAGLFTTIGILAALNHRERTGEGQKVETSLFGTIVSFMEEYLTMYGINGENPYPRGTRHQTGVPYELFETADGQMVINVPARRWQEFATDVLEAPDLAEYDTQQKRQENYEEIMTVLRPTLKERTTDEWREVLDEIGCPNGPLNEVSDVVEHPQAKERGYVFEYDDPNIGEVMMHGHPFHLSETPKSIRSGPPLLGEHTGSVLRDKLGLSDDELQTLLEEDAIAGDI</sequence>
<dbReference type="GO" id="GO:0008410">
    <property type="term" value="F:CoA-transferase activity"/>
    <property type="evidence" value="ECO:0007669"/>
    <property type="project" value="TreeGrafter"/>
</dbReference>
<dbReference type="PANTHER" id="PTHR48207:SF3">
    <property type="entry name" value="SUCCINATE--HYDROXYMETHYLGLUTARATE COA-TRANSFERASE"/>
    <property type="match status" value="1"/>
</dbReference>
<evidence type="ECO:0000313" key="2">
    <source>
        <dbReference type="EMBL" id="MCQ4333358.1"/>
    </source>
</evidence>
<name>A0A9R1D6F6_9EURY</name>